<reference evidence="2" key="1">
    <citation type="journal article" date="2016" name="Nat. Commun.">
        <title>The Gonium pectorale genome demonstrates co-option of cell cycle regulation during the evolution of multicellularity.</title>
        <authorList>
            <person name="Hanschen E.R."/>
            <person name="Marriage T.N."/>
            <person name="Ferris P.J."/>
            <person name="Hamaji T."/>
            <person name="Toyoda A."/>
            <person name="Fujiyama A."/>
            <person name="Neme R."/>
            <person name="Noguchi H."/>
            <person name="Minakuchi Y."/>
            <person name="Suzuki M."/>
            <person name="Kawai-Toyooka H."/>
            <person name="Smith D.R."/>
            <person name="Sparks H."/>
            <person name="Anderson J."/>
            <person name="Bakaric R."/>
            <person name="Luria V."/>
            <person name="Karger A."/>
            <person name="Kirschner M.W."/>
            <person name="Durand P.M."/>
            <person name="Michod R.E."/>
            <person name="Nozaki H."/>
            <person name="Olson B.J."/>
        </authorList>
    </citation>
    <scope>NUCLEOTIDE SEQUENCE [LARGE SCALE GENOMIC DNA]</scope>
    <source>
        <strain evidence="2">NIES-2863</strain>
    </source>
</reference>
<proteinExistence type="predicted"/>
<evidence type="ECO:0000313" key="1">
    <source>
        <dbReference type="EMBL" id="KXZ52214.1"/>
    </source>
</evidence>
<protein>
    <submittedName>
        <fullName evidence="1">Uncharacterized protein</fullName>
    </submittedName>
</protein>
<gene>
    <name evidence="1" type="ORF">GPECTOR_10g845</name>
</gene>
<keyword evidence="2" id="KW-1185">Reference proteome</keyword>
<comment type="caution">
    <text evidence="1">The sequence shown here is derived from an EMBL/GenBank/DDBJ whole genome shotgun (WGS) entry which is preliminary data.</text>
</comment>
<name>A0A150GQZ2_GONPE</name>
<dbReference type="AlphaFoldDB" id="A0A150GQZ2"/>
<organism evidence="1 2">
    <name type="scientific">Gonium pectorale</name>
    <name type="common">Green alga</name>
    <dbReference type="NCBI Taxonomy" id="33097"/>
    <lineage>
        <taxon>Eukaryota</taxon>
        <taxon>Viridiplantae</taxon>
        <taxon>Chlorophyta</taxon>
        <taxon>core chlorophytes</taxon>
        <taxon>Chlorophyceae</taxon>
        <taxon>CS clade</taxon>
        <taxon>Chlamydomonadales</taxon>
        <taxon>Volvocaceae</taxon>
        <taxon>Gonium</taxon>
    </lineage>
</organism>
<dbReference type="EMBL" id="LSYV01000011">
    <property type="protein sequence ID" value="KXZ52214.1"/>
    <property type="molecule type" value="Genomic_DNA"/>
</dbReference>
<evidence type="ECO:0000313" key="2">
    <source>
        <dbReference type="Proteomes" id="UP000075714"/>
    </source>
</evidence>
<sequence length="124" mass="13549">MLEILSDARFRLGYNHPSTKLVVPVRVDKGAVSEEILRQTFGNRSLLQQICNEVKSQAADKESAVATSELEHLKDALARVDGKPLCWPAEKPLLSSDTYAVRLGFLTCLHGFLGCLGARPGLLS</sequence>
<accession>A0A150GQZ2</accession>
<dbReference type="Proteomes" id="UP000075714">
    <property type="component" value="Unassembled WGS sequence"/>
</dbReference>